<dbReference type="OrthoDB" id="1676438at2759"/>
<proteinExistence type="predicted"/>
<name>A0A5J5A1G7_9ASTE</name>
<evidence type="ECO:0000313" key="1">
    <source>
        <dbReference type="EMBL" id="KAA8524290.1"/>
    </source>
</evidence>
<organism evidence="1 2">
    <name type="scientific">Nyssa sinensis</name>
    <dbReference type="NCBI Taxonomy" id="561372"/>
    <lineage>
        <taxon>Eukaryota</taxon>
        <taxon>Viridiplantae</taxon>
        <taxon>Streptophyta</taxon>
        <taxon>Embryophyta</taxon>
        <taxon>Tracheophyta</taxon>
        <taxon>Spermatophyta</taxon>
        <taxon>Magnoliopsida</taxon>
        <taxon>eudicotyledons</taxon>
        <taxon>Gunneridae</taxon>
        <taxon>Pentapetalae</taxon>
        <taxon>asterids</taxon>
        <taxon>Cornales</taxon>
        <taxon>Nyssaceae</taxon>
        <taxon>Nyssa</taxon>
    </lineage>
</organism>
<dbReference type="AlphaFoldDB" id="A0A5J5A1G7"/>
<evidence type="ECO:0000313" key="2">
    <source>
        <dbReference type="Proteomes" id="UP000325577"/>
    </source>
</evidence>
<accession>A0A5J5A1G7</accession>
<dbReference type="Proteomes" id="UP000325577">
    <property type="component" value="Linkage Group LG4"/>
</dbReference>
<protein>
    <submittedName>
        <fullName evidence="1">Uncharacterized protein</fullName>
    </submittedName>
</protein>
<gene>
    <name evidence="1" type="ORF">F0562_010713</name>
</gene>
<dbReference type="EMBL" id="CM018047">
    <property type="protein sequence ID" value="KAA8524290.1"/>
    <property type="molecule type" value="Genomic_DNA"/>
</dbReference>
<reference evidence="1 2" key="1">
    <citation type="submission" date="2019-09" db="EMBL/GenBank/DDBJ databases">
        <title>A chromosome-level genome assembly of the Chinese tupelo Nyssa sinensis.</title>
        <authorList>
            <person name="Yang X."/>
            <person name="Kang M."/>
            <person name="Yang Y."/>
            <person name="Xiong H."/>
            <person name="Wang M."/>
            <person name="Zhang Z."/>
            <person name="Wang Z."/>
            <person name="Wu H."/>
            <person name="Ma T."/>
            <person name="Liu J."/>
            <person name="Xi Z."/>
        </authorList>
    </citation>
    <scope>NUCLEOTIDE SEQUENCE [LARGE SCALE GENOMIC DNA]</scope>
    <source>
        <strain evidence="1">J267</strain>
        <tissue evidence="1">Leaf</tissue>
    </source>
</reference>
<sequence>MRNRLFQPQLSGKRIRSRDYQSAKFRMAGLEHRDEMEILFSRIAATGEHAWAPSFGVMPNVEEWSGNIVFDDNAYYPNHDNIPIDDDTPNANEPNVGEETLNFQEHSTKKITHLKGKQLSATRMEHQLDRLVEAVESTATTASSLGRHSIISVKDAMTMLRNLPVVDPCDDIVMVGANLLLKRHP</sequence>
<keyword evidence="2" id="KW-1185">Reference proteome</keyword>